<accession>A0AAV5HLA7</accession>
<dbReference type="Proteomes" id="UP001054252">
    <property type="component" value="Unassembled WGS sequence"/>
</dbReference>
<name>A0AAV5HLA7_9ROSI</name>
<proteinExistence type="predicted"/>
<keyword evidence="1" id="KW-0812">Transmembrane</keyword>
<feature type="transmembrane region" description="Helical" evidence="1">
    <location>
        <begin position="170"/>
        <end position="192"/>
    </location>
</feature>
<feature type="transmembrane region" description="Helical" evidence="1">
    <location>
        <begin position="147"/>
        <end position="164"/>
    </location>
</feature>
<sequence length="205" mass="23657">MVDRGGRAKLKSVPMASRLLANSTWKDFHILLLQYMKFHTWSNDSSNYGNVTWVVSFDLQQLFPIFPSETYVESLKLDVVHGSTLNCFHMCQGFLWWLEGRPFCTVILVLLLDNGSLMLDVETLRIASRNSKILQMRLYFGRVTEEVYKLVLLYLLLLAFQLNIRLSFHAPLYLVAPIGLAFTCLLELTIILHRKMVDRGKGLIQ</sequence>
<protein>
    <submittedName>
        <fullName evidence="2">Uncharacterized protein</fullName>
    </submittedName>
</protein>
<evidence type="ECO:0000256" key="1">
    <source>
        <dbReference type="SAM" id="Phobius"/>
    </source>
</evidence>
<evidence type="ECO:0000313" key="3">
    <source>
        <dbReference type="Proteomes" id="UP001054252"/>
    </source>
</evidence>
<reference evidence="2 3" key="1">
    <citation type="journal article" date="2021" name="Commun. Biol.">
        <title>The genome of Shorea leprosula (Dipterocarpaceae) highlights the ecological relevance of drought in aseasonal tropical rainforests.</title>
        <authorList>
            <person name="Ng K.K.S."/>
            <person name="Kobayashi M.J."/>
            <person name="Fawcett J.A."/>
            <person name="Hatakeyama M."/>
            <person name="Paape T."/>
            <person name="Ng C.H."/>
            <person name="Ang C.C."/>
            <person name="Tnah L.H."/>
            <person name="Lee C.T."/>
            <person name="Nishiyama T."/>
            <person name="Sese J."/>
            <person name="O'Brien M.J."/>
            <person name="Copetti D."/>
            <person name="Mohd Noor M.I."/>
            <person name="Ong R.C."/>
            <person name="Putra M."/>
            <person name="Sireger I.Z."/>
            <person name="Indrioko S."/>
            <person name="Kosugi Y."/>
            <person name="Izuno A."/>
            <person name="Isagi Y."/>
            <person name="Lee S.L."/>
            <person name="Shimizu K.K."/>
        </authorList>
    </citation>
    <scope>NUCLEOTIDE SEQUENCE [LARGE SCALE GENOMIC DNA]</scope>
    <source>
        <strain evidence="2">214</strain>
    </source>
</reference>
<comment type="caution">
    <text evidence="2">The sequence shown here is derived from an EMBL/GenBank/DDBJ whole genome shotgun (WGS) entry which is preliminary data.</text>
</comment>
<organism evidence="2 3">
    <name type="scientific">Rubroshorea leprosula</name>
    <dbReference type="NCBI Taxonomy" id="152421"/>
    <lineage>
        <taxon>Eukaryota</taxon>
        <taxon>Viridiplantae</taxon>
        <taxon>Streptophyta</taxon>
        <taxon>Embryophyta</taxon>
        <taxon>Tracheophyta</taxon>
        <taxon>Spermatophyta</taxon>
        <taxon>Magnoliopsida</taxon>
        <taxon>eudicotyledons</taxon>
        <taxon>Gunneridae</taxon>
        <taxon>Pentapetalae</taxon>
        <taxon>rosids</taxon>
        <taxon>malvids</taxon>
        <taxon>Malvales</taxon>
        <taxon>Dipterocarpaceae</taxon>
        <taxon>Rubroshorea</taxon>
    </lineage>
</organism>
<gene>
    <name evidence="2" type="ORF">SLEP1_g3711</name>
</gene>
<dbReference type="AlphaFoldDB" id="A0AAV5HLA7"/>
<evidence type="ECO:0000313" key="2">
    <source>
        <dbReference type="EMBL" id="GKU89587.1"/>
    </source>
</evidence>
<dbReference type="EMBL" id="BPVZ01000003">
    <property type="protein sequence ID" value="GKU89587.1"/>
    <property type="molecule type" value="Genomic_DNA"/>
</dbReference>
<keyword evidence="3" id="KW-1185">Reference proteome</keyword>
<keyword evidence="1" id="KW-0472">Membrane</keyword>
<keyword evidence="1" id="KW-1133">Transmembrane helix</keyword>